<dbReference type="PROSITE" id="PS50112">
    <property type="entry name" value="PAS"/>
    <property type="match status" value="1"/>
</dbReference>
<dbReference type="CDD" id="cd07302">
    <property type="entry name" value="CHD"/>
    <property type="match status" value="1"/>
</dbReference>
<keyword evidence="5 7" id="KW-0472">Membrane</keyword>
<name>A0A1J4JEG7_9EUKA</name>
<evidence type="ECO:0000256" key="4">
    <source>
        <dbReference type="ARBA" id="ARBA00022989"/>
    </source>
</evidence>
<keyword evidence="2 7" id="KW-0812">Transmembrane</keyword>
<feature type="transmembrane region" description="Helical" evidence="7">
    <location>
        <begin position="1112"/>
        <end position="1133"/>
    </location>
</feature>
<feature type="transmembrane region" description="Helical" evidence="7">
    <location>
        <begin position="263"/>
        <end position="283"/>
    </location>
</feature>
<proteinExistence type="predicted"/>
<protein>
    <submittedName>
        <fullName evidence="10">Adenylate and Guanylate cyclase catalytic domain containing protein</fullName>
    </submittedName>
</protein>
<feature type="transmembrane region" description="Helical" evidence="7">
    <location>
        <begin position="105"/>
        <end position="125"/>
    </location>
</feature>
<dbReference type="Gene3D" id="3.30.70.1230">
    <property type="entry name" value="Nucleotide cyclase"/>
    <property type="match status" value="1"/>
</dbReference>
<dbReference type="PANTHER" id="PTHR11920">
    <property type="entry name" value="GUANYLYL CYCLASE"/>
    <property type="match status" value="1"/>
</dbReference>
<evidence type="ECO:0000259" key="8">
    <source>
        <dbReference type="PROSITE" id="PS50112"/>
    </source>
</evidence>
<dbReference type="InterPro" id="IPR000014">
    <property type="entry name" value="PAS"/>
</dbReference>
<evidence type="ECO:0000313" key="10">
    <source>
        <dbReference type="EMBL" id="OHS97590.1"/>
    </source>
</evidence>
<dbReference type="GeneID" id="94845348"/>
<dbReference type="EMBL" id="MLAK01001105">
    <property type="protein sequence ID" value="OHS97590.1"/>
    <property type="molecule type" value="Genomic_DNA"/>
</dbReference>
<dbReference type="SUPFAM" id="SSF55785">
    <property type="entry name" value="PYP-like sensor domain (PAS domain)"/>
    <property type="match status" value="1"/>
</dbReference>
<evidence type="ECO:0000256" key="6">
    <source>
        <dbReference type="ARBA" id="ARBA00023239"/>
    </source>
</evidence>
<dbReference type="InterPro" id="IPR050401">
    <property type="entry name" value="Cyclic_nucleotide_synthase"/>
</dbReference>
<dbReference type="Pfam" id="PF13426">
    <property type="entry name" value="PAS_9"/>
    <property type="match status" value="1"/>
</dbReference>
<dbReference type="PANTHER" id="PTHR11920:SF335">
    <property type="entry name" value="GUANYLATE CYCLASE"/>
    <property type="match status" value="1"/>
</dbReference>
<dbReference type="GO" id="GO:0001653">
    <property type="term" value="F:peptide receptor activity"/>
    <property type="evidence" value="ECO:0007669"/>
    <property type="project" value="TreeGrafter"/>
</dbReference>
<comment type="subcellular location">
    <subcellularLocation>
        <location evidence="1">Membrane</location>
    </subcellularLocation>
</comment>
<dbReference type="SMART" id="SM00044">
    <property type="entry name" value="CYCc"/>
    <property type="match status" value="1"/>
</dbReference>
<feature type="transmembrane region" description="Helical" evidence="7">
    <location>
        <begin position="179"/>
        <end position="199"/>
    </location>
</feature>
<dbReference type="Proteomes" id="UP000179807">
    <property type="component" value="Unassembled WGS sequence"/>
</dbReference>
<dbReference type="GO" id="GO:0000166">
    <property type="term" value="F:nucleotide binding"/>
    <property type="evidence" value="ECO:0007669"/>
    <property type="project" value="UniProtKB-KW"/>
</dbReference>
<feature type="transmembrane region" description="Helical" evidence="7">
    <location>
        <begin position="137"/>
        <end position="159"/>
    </location>
</feature>
<dbReference type="Gene3D" id="3.30.450.20">
    <property type="entry name" value="PAS domain"/>
    <property type="match status" value="1"/>
</dbReference>
<dbReference type="GO" id="GO:0004016">
    <property type="term" value="F:adenylate cyclase activity"/>
    <property type="evidence" value="ECO:0007669"/>
    <property type="project" value="TreeGrafter"/>
</dbReference>
<dbReference type="VEuPathDB" id="TrichDB:TRFO_36124"/>
<evidence type="ECO:0000313" key="11">
    <source>
        <dbReference type="Proteomes" id="UP000179807"/>
    </source>
</evidence>
<dbReference type="SUPFAM" id="SSF55073">
    <property type="entry name" value="Nucleotide cyclase"/>
    <property type="match status" value="1"/>
</dbReference>
<accession>A0A1J4JEG7</accession>
<dbReference type="CDD" id="cd00130">
    <property type="entry name" value="PAS"/>
    <property type="match status" value="1"/>
</dbReference>
<gene>
    <name evidence="10" type="ORF">TRFO_36124</name>
</gene>
<keyword evidence="11" id="KW-1185">Reference proteome</keyword>
<reference evidence="10" key="1">
    <citation type="submission" date="2016-10" db="EMBL/GenBank/DDBJ databases">
        <authorList>
            <person name="Benchimol M."/>
            <person name="Almeida L.G."/>
            <person name="Vasconcelos A.T."/>
            <person name="Perreira-Neves A."/>
            <person name="Rosa I.A."/>
            <person name="Tasca T."/>
            <person name="Bogo M.R."/>
            <person name="de Souza W."/>
        </authorList>
    </citation>
    <scope>NUCLEOTIDE SEQUENCE [LARGE SCALE GENOMIC DNA]</scope>
    <source>
        <strain evidence="10">K</strain>
    </source>
</reference>
<evidence type="ECO:0000256" key="3">
    <source>
        <dbReference type="ARBA" id="ARBA00022741"/>
    </source>
</evidence>
<feature type="domain" description="Guanylate cyclase" evidence="9">
    <location>
        <begin position="1341"/>
        <end position="1473"/>
    </location>
</feature>
<feature type="transmembrane region" description="Helical" evidence="7">
    <location>
        <begin position="616"/>
        <end position="642"/>
    </location>
</feature>
<comment type="caution">
    <text evidence="10">The sequence shown here is derived from an EMBL/GenBank/DDBJ whole genome shotgun (WGS) entry which is preliminary data.</text>
</comment>
<feature type="transmembrane region" description="Helical" evidence="7">
    <location>
        <begin position="833"/>
        <end position="856"/>
    </location>
</feature>
<dbReference type="PROSITE" id="PS50125">
    <property type="entry name" value="GUANYLATE_CYCLASE_2"/>
    <property type="match status" value="1"/>
</dbReference>
<dbReference type="InterPro" id="IPR001054">
    <property type="entry name" value="A/G_cyclase"/>
</dbReference>
<feature type="transmembrane region" description="Helical" evidence="7">
    <location>
        <begin position="59"/>
        <end position="85"/>
    </location>
</feature>
<dbReference type="InterPro" id="IPR029787">
    <property type="entry name" value="Nucleotide_cyclase"/>
</dbReference>
<keyword evidence="4 7" id="KW-1133">Transmembrane helix</keyword>
<evidence type="ECO:0000256" key="5">
    <source>
        <dbReference type="ARBA" id="ARBA00023136"/>
    </source>
</evidence>
<dbReference type="Pfam" id="PF00211">
    <property type="entry name" value="Guanylate_cyc"/>
    <property type="match status" value="1"/>
</dbReference>
<keyword evidence="6" id="KW-0456">Lyase</keyword>
<dbReference type="GO" id="GO:0007168">
    <property type="term" value="P:receptor guanylyl cyclase signaling pathway"/>
    <property type="evidence" value="ECO:0007669"/>
    <property type="project" value="TreeGrafter"/>
</dbReference>
<evidence type="ECO:0000256" key="2">
    <source>
        <dbReference type="ARBA" id="ARBA00022692"/>
    </source>
</evidence>
<evidence type="ECO:0000256" key="7">
    <source>
        <dbReference type="SAM" id="Phobius"/>
    </source>
</evidence>
<evidence type="ECO:0000259" key="9">
    <source>
        <dbReference type="PROSITE" id="PS50125"/>
    </source>
</evidence>
<sequence>MSQIKPILKPLHFLCYLWYFAQLICVSCWSITFNSNDKSFLGNFCWVFLANTRNASSSVWLGIFLFFTCCVALSLIMIVIQLYYYHKTRKFVDWMLQLIRFAFEVLSLVFIIPAAGFIGVVYLEYIKRGFLDTIKYIYLAFMIIFLIYMAVMFIFTYQFLYSSPYLPHTPFGTFNGNTLIYPTIIMALFLFVSCFIRAFPKWSYSIPLIIQAGVTAYFYYNSLSYPFLHMPLNVIFQSVLIGCICGNVLTVVLCFLSTLPEYVPFIVSMCGVVFGIIFSSILAKKNLDKVKIYLNRPIQDSDDSISTDKHSKINDEDKLYQFQELDLLNESIGIKYLRLALFTGSDYLLDESMIKYIIMNTNSTPMMIEFLRIAACFPSMSRLMTALLSKVIVRRDISFRYRFVLYQIERITAIRNTSSSSEMTSSLNDIVNTSSIITKEIQNFWLSVPKDPSIFKKIANETSETNSKWTELLLKYPNSGRLHEEYATFLIEVKTDFEGAVVESNKSSMIELGNCQHLELAFKLLMQNYPFYLKKGIIDTRGNISVFGSSQKGCRQSANTTSSSTSQQTSHSSATISALDNELQLTIARSLFSHSRLRLALQGALKWRTSPSLSLMLFWSVLAMIVCFAVFLVEFFMLINYYDDRHANVERMSYVSESRTAVCYALNYVSSQWALSSGAVSNDDELLAINIQHGGHSTIFLDPMAPDIYNCAKWMRDNLTRLGLSMGQIALNGLDIKDIAPTFLTNEVPFYIFLKNELLEPKLVNFKTLFSYMIYANGYLVKTIDNASNWIFDDVFLTYMKNSANFLDSIDVVYNGLSTDSALSVDKIHNGNMLILIIPASIVFVISVTFFVFFYVRYVLETKKWLKLMVDIEDKYKIEASKTLDPKGVATETSTVSESNSSENSSYHIFSSLLIICLYLILTVIAVLFGIISLSIDNEFINLNMWMLYGSVRASATMESLGYLVLACTLNDTYKFVSPLKSEVINRSLNAITRMKDNHMVLMNGNSDIEACTGYSEEMDSIASTQKCDISQTNMSYHDMISCNSLTQNVALAFNYVALLVEKLKDDWGVKDIELFQFMHLVNKHLFDDLNGASTMLKQISLSILNSFQNKLLALLICGFLGSLLTFFAIFFVNNSLKEEFSTIMQIIRRLPPNALSTSPELLKALMNSSQQQKKEISSTSFAIIDKSPEAIICCNKNDSIELVNPTVSRLLGYTSDQLLGQSLNQLLTYEENEDLFRQIELMKNGESALVYETHVKCTNDNNDIIPCICTLLGMSESRNREISSSVLILSDETDLIKQQTEAEQAKTKSEMLLYQILPRGIVVRLNAGEKNISFVVNFASIIFIDIVAFSEYTAMLTPQEIMGNLSSIFGAFDNACGKYNHMLKIKLIGDVYMAASGIFTQEDSHQAHAEQIIRFGLDAIQLLDEINVKLSSNLQVRIGVNSGGPLIAGVLGTDKPVFDIIGDPINIASRLQSTDFPGHIQIPHATFELISGLDFAIEQRGEVFLKGKGKVMTYLIKPKVLMLQGSSMDIQSQILSTDGFSLSKELSLPIIPVVAT</sequence>
<dbReference type="InterPro" id="IPR035965">
    <property type="entry name" value="PAS-like_dom_sf"/>
</dbReference>
<dbReference type="GO" id="GO:0004383">
    <property type="term" value="F:guanylate cyclase activity"/>
    <property type="evidence" value="ECO:0007669"/>
    <property type="project" value="TreeGrafter"/>
</dbReference>
<dbReference type="GO" id="GO:0005886">
    <property type="term" value="C:plasma membrane"/>
    <property type="evidence" value="ECO:0007669"/>
    <property type="project" value="TreeGrafter"/>
</dbReference>
<dbReference type="NCBIfam" id="TIGR00229">
    <property type="entry name" value="sensory_box"/>
    <property type="match status" value="1"/>
</dbReference>
<dbReference type="RefSeq" id="XP_068350727.1">
    <property type="nucleotide sequence ID" value="XM_068510644.1"/>
</dbReference>
<feature type="domain" description="PAS" evidence="8">
    <location>
        <begin position="1184"/>
        <end position="1247"/>
    </location>
</feature>
<dbReference type="OrthoDB" id="1890790at2759"/>
<feature type="transmembrane region" description="Helical" evidence="7">
    <location>
        <begin position="909"/>
        <end position="936"/>
    </location>
</feature>
<dbReference type="SMART" id="SM00091">
    <property type="entry name" value="PAS"/>
    <property type="match status" value="1"/>
</dbReference>
<dbReference type="GO" id="GO:0035556">
    <property type="term" value="P:intracellular signal transduction"/>
    <property type="evidence" value="ECO:0007669"/>
    <property type="project" value="InterPro"/>
</dbReference>
<feature type="transmembrane region" description="Helical" evidence="7">
    <location>
        <begin position="206"/>
        <end position="228"/>
    </location>
</feature>
<feature type="transmembrane region" description="Helical" evidence="7">
    <location>
        <begin position="16"/>
        <end position="33"/>
    </location>
</feature>
<evidence type="ECO:0000256" key="1">
    <source>
        <dbReference type="ARBA" id="ARBA00004370"/>
    </source>
</evidence>
<organism evidence="10 11">
    <name type="scientific">Tritrichomonas foetus</name>
    <dbReference type="NCBI Taxonomy" id="1144522"/>
    <lineage>
        <taxon>Eukaryota</taxon>
        <taxon>Metamonada</taxon>
        <taxon>Parabasalia</taxon>
        <taxon>Tritrichomonadida</taxon>
        <taxon>Tritrichomonadidae</taxon>
        <taxon>Tritrichomonas</taxon>
    </lineage>
</organism>
<keyword evidence="3" id="KW-0547">Nucleotide-binding</keyword>
<feature type="transmembrane region" description="Helical" evidence="7">
    <location>
        <begin position="234"/>
        <end position="256"/>
    </location>
</feature>